<accession>A0AAV7HH88</accession>
<protein>
    <submittedName>
        <fullName evidence="2">Uncharacterized protein</fullName>
    </submittedName>
</protein>
<name>A0AAV7HH88_DENCH</name>
<comment type="caution">
    <text evidence="2">The sequence shown here is derived from an EMBL/GenBank/DDBJ whole genome shotgun (WGS) entry which is preliminary data.</text>
</comment>
<keyword evidence="3" id="KW-1185">Reference proteome</keyword>
<evidence type="ECO:0000313" key="3">
    <source>
        <dbReference type="Proteomes" id="UP000775213"/>
    </source>
</evidence>
<feature type="transmembrane region" description="Helical" evidence="1">
    <location>
        <begin position="57"/>
        <end position="75"/>
    </location>
</feature>
<evidence type="ECO:0000313" key="2">
    <source>
        <dbReference type="EMBL" id="KAH0468391.1"/>
    </source>
</evidence>
<keyword evidence="1" id="KW-0472">Membrane</keyword>
<reference evidence="2 3" key="1">
    <citation type="journal article" date="2021" name="Hortic Res">
        <title>Chromosome-scale assembly of the Dendrobium chrysotoxum genome enhances the understanding of orchid evolution.</title>
        <authorList>
            <person name="Zhang Y."/>
            <person name="Zhang G.Q."/>
            <person name="Zhang D."/>
            <person name="Liu X.D."/>
            <person name="Xu X.Y."/>
            <person name="Sun W.H."/>
            <person name="Yu X."/>
            <person name="Zhu X."/>
            <person name="Wang Z.W."/>
            <person name="Zhao X."/>
            <person name="Zhong W.Y."/>
            <person name="Chen H."/>
            <person name="Yin W.L."/>
            <person name="Huang T."/>
            <person name="Niu S.C."/>
            <person name="Liu Z.J."/>
        </authorList>
    </citation>
    <scope>NUCLEOTIDE SEQUENCE [LARGE SCALE GENOMIC DNA]</scope>
    <source>
        <strain evidence="2">Lindl</strain>
    </source>
</reference>
<keyword evidence="1" id="KW-0812">Transmembrane</keyword>
<keyword evidence="1" id="KW-1133">Transmembrane helix</keyword>
<gene>
    <name evidence="2" type="ORF">IEQ34_003424</name>
</gene>
<proteinExistence type="predicted"/>
<dbReference type="AlphaFoldDB" id="A0AAV7HH88"/>
<evidence type="ECO:0000256" key="1">
    <source>
        <dbReference type="SAM" id="Phobius"/>
    </source>
</evidence>
<sequence>MVLYLGFLPSLAHFLGVKYFLCFIRWHLFLGWCWIGLEKQVDIQDISDTTLLSQTLTYIWILHYVGFVMWGKLVLVQFEMTLKHKGILLYRPAKIRWPRGRKWQMGSVPGFTFNILNPT</sequence>
<dbReference type="Proteomes" id="UP000775213">
    <property type="component" value="Unassembled WGS sequence"/>
</dbReference>
<organism evidence="2 3">
    <name type="scientific">Dendrobium chrysotoxum</name>
    <name type="common">Orchid</name>
    <dbReference type="NCBI Taxonomy" id="161865"/>
    <lineage>
        <taxon>Eukaryota</taxon>
        <taxon>Viridiplantae</taxon>
        <taxon>Streptophyta</taxon>
        <taxon>Embryophyta</taxon>
        <taxon>Tracheophyta</taxon>
        <taxon>Spermatophyta</taxon>
        <taxon>Magnoliopsida</taxon>
        <taxon>Liliopsida</taxon>
        <taxon>Asparagales</taxon>
        <taxon>Orchidaceae</taxon>
        <taxon>Epidendroideae</taxon>
        <taxon>Malaxideae</taxon>
        <taxon>Dendrobiinae</taxon>
        <taxon>Dendrobium</taxon>
    </lineage>
</organism>
<dbReference type="EMBL" id="JAGFBR010000004">
    <property type="protein sequence ID" value="KAH0468391.1"/>
    <property type="molecule type" value="Genomic_DNA"/>
</dbReference>
<feature type="transmembrane region" description="Helical" evidence="1">
    <location>
        <begin position="12"/>
        <end position="37"/>
    </location>
</feature>